<keyword evidence="2" id="KW-1185">Reference proteome</keyword>
<accession>A0A2J6QH09</accession>
<organism evidence="1 2">
    <name type="scientific">Hyaloscypha hepaticicola</name>
    <dbReference type="NCBI Taxonomy" id="2082293"/>
    <lineage>
        <taxon>Eukaryota</taxon>
        <taxon>Fungi</taxon>
        <taxon>Dikarya</taxon>
        <taxon>Ascomycota</taxon>
        <taxon>Pezizomycotina</taxon>
        <taxon>Leotiomycetes</taxon>
        <taxon>Helotiales</taxon>
        <taxon>Hyaloscyphaceae</taxon>
        <taxon>Hyaloscypha</taxon>
    </lineage>
</organism>
<evidence type="ECO:0000313" key="1">
    <source>
        <dbReference type="EMBL" id="PMD25554.1"/>
    </source>
</evidence>
<evidence type="ECO:0000313" key="2">
    <source>
        <dbReference type="Proteomes" id="UP000235672"/>
    </source>
</evidence>
<proteinExistence type="predicted"/>
<dbReference type="AlphaFoldDB" id="A0A2J6QH09"/>
<protein>
    <recommendedName>
        <fullName evidence="3">F-box domain-containing protein</fullName>
    </recommendedName>
</protein>
<evidence type="ECO:0008006" key="3">
    <source>
        <dbReference type="Google" id="ProtNLM"/>
    </source>
</evidence>
<sequence length="391" mass="43740">MPTKSFLSCAPEILIQISASCDSFAEVVAISSICRSLHEVWVSNASAILNHIGRQCIPALEEVGVAARATEIAKNAILNSKLPPKDIDINELTADVRQLEVPEMAGIVSLKRLVESIERFYLCGEGLAWKYREDRGPPDFLPDPDISGSILAGWFKEPFSSEGVPNRLPSDVPVNLSLFLTNYPGPEDDQWMEGLEENDIAYLERFIPFDQEANARVSEKQDALFGPLGRWLIQSMKKNISHADLESMQYQRWMDKMNMSAFQDGSIDEGKAIIREVLRMLVAYENLTRALMNSGEKYGNGREWSEEPDLPLILDSQKVFAIILGVYQLEQVGIVGEGWQFVKQVGRLSDGCSLGAVPEKAVDIFNLKDYLYRMSARSNMVDDDQASPLRV</sequence>
<gene>
    <name evidence="1" type="ORF">NA56DRAFT_699493</name>
</gene>
<name>A0A2J6QH09_9HELO</name>
<dbReference type="EMBL" id="KZ613470">
    <property type="protein sequence ID" value="PMD25554.1"/>
    <property type="molecule type" value="Genomic_DNA"/>
</dbReference>
<dbReference type="Proteomes" id="UP000235672">
    <property type="component" value="Unassembled WGS sequence"/>
</dbReference>
<dbReference type="STRING" id="1745343.A0A2J6QH09"/>
<reference evidence="1 2" key="1">
    <citation type="submission" date="2016-05" db="EMBL/GenBank/DDBJ databases">
        <title>A degradative enzymes factory behind the ericoid mycorrhizal symbiosis.</title>
        <authorList>
            <consortium name="DOE Joint Genome Institute"/>
            <person name="Martino E."/>
            <person name="Morin E."/>
            <person name="Grelet G."/>
            <person name="Kuo A."/>
            <person name="Kohler A."/>
            <person name="Daghino S."/>
            <person name="Barry K."/>
            <person name="Choi C."/>
            <person name="Cichocki N."/>
            <person name="Clum A."/>
            <person name="Copeland A."/>
            <person name="Hainaut M."/>
            <person name="Haridas S."/>
            <person name="Labutti K."/>
            <person name="Lindquist E."/>
            <person name="Lipzen A."/>
            <person name="Khouja H.-R."/>
            <person name="Murat C."/>
            <person name="Ohm R."/>
            <person name="Olson A."/>
            <person name="Spatafora J."/>
            <person name="Veneault-Fourrey C."/>
            <person name="Henrissat B."/>
            <person name="Grigoriev I."/>
            <person name="Martin F."/>
            <person name="Perotto S."/>
        </authorList>
    </citation>
    <scope>NUCLEOTIDE SEQUENCE [LARGE SCALE GENOMIC DNA]</scope>
    <source>
        <strain evidence="1 2">UAMH 7357</strain>
    </source>
</reference>
<dbReference type="OrthoDB" id="5214702at2759"/>